<dbReference type="Proteomes" id="UP000005835">
    <property type="component" value="Unassembled WGS sequence"/>
</dbReference>
<reference evidence="4 5" key="1">
    <citation type="submission" date="2012-05" db="EMBL/GenBank/DDBJ databases">
        <title>The Genome Sequence of Sutterella wadsworthensis 2_1_59BFAA.</title>
        <authorList>
            <consortium name="The Broad Institute Genome Sequencing Platform"/>
            <person name="Earl A."/>
            <person name="Ward D."/>
            <person name="Feldgarden M."/>
            <person name="Gevers D."/>
            <person name="Daigneault M."/>
            <person name="Strauss J."/>
            <person name="Allen-Vercoe E."/>
            <person name="Walker B."/>
            <person name="Young S.K."/>
            <person name="Zeng Q."/>
            <person name="Gargeya S."/>
            <person name="Fitzgerald M."/>
            <person name="Haas B."/>
            <person name="Abouelleil A."/>
            <person name="Alvarado L."/>
            <person name="Arachchi H.M."/>
            <person name="Berlin A.M."/>
            <person name="Chapman S.B."/>
            <person name="Goldberg J."/>
            <person name="Griggs A."/>
            <person name="Gujja S."/>
            <person name="Hansen M."/>
            <person name="Howarth C."/>
            <person name="Imamovic A."/>
            <person name="Larimer J."/>
            <person name="McCowen C."/>
            <person name="Montmayeur A."/>
            <person name="Murphy C."/>
            <person name="Neiman D."/>
            <person name="Pearson M."/>
            <person name="Priest M."/>
            <person name="Roberts A."/>
            <person name="Saif S."/>
            <person name="Shea T."/>
            <person name="Sisk P."/>
            <person name="Sykes S."/>
            <person name="Wortman J."/>
            <person name="Nusbaum C."/>
            <person name="Birren B."/>
        </authorList>
    </citation>
    <scope>NUCLEOTIDE SEQUENCE [LARGE SCALE GENOMIC DNA]</scope>
    <source>
        <strain evidence="4 5">2_1_59BFAA</strain>
    </source>
</reference>
<keyword evidence="2" id="KW-0963">Cytoplasm</keyword>
<evidence type="ECO:0000313" key="5">
    <source>
        <dbReference type="Proteomes" id="UP000005835"/>
    </source>
</evidence>
<sequence length="155" mass="17272">MEKQSKKDLNIMYKRILVPTDGTPMSEKAVEGAARFAKSLGASLVLITVVEPYSYTNLSEYRPESIEQYDERVTAEAKDRLADAKRRCDEIGVPSTTLMVKSFSPAEAIIEQSKKHDCDVVFMASHGRQGFAAVLLGSETQKVLTHSQIPVMVYR</sequence>
<evidence type="ECO:0000313" key="4">
    <source>
        <dbReference type="EMBL" id="EKB31903.1"/>
    </source>
</evidence>
<dbReference type="HOGENOM" id="CLU_049301_11_0_4"/>
<feature type="domain" description="UspA" evidence="3">
    <location>
        <begin position="12"/>
        <end position="155"/>
    </location>
</feature>
<proteinExistence type="inferred from homology"/>
<accession>K1JZ94</accession>
<protein>
    <recommendedName>
        <fullName evidence="2">Universal stress protein</fullName>
    </recommendedName>
</protein>
<dbReference type="Gene3D" id="3.40.50.620">
    <property type="entry name" value="HUPs"/>
    <property type="match status" value="1"/>
</dbReference>
<dbReference type="STRING" id="742823.HMPREF9465_00480"/>
<dbReference type="GO" id="GO:0005737">
    <property type="term" value="C:cytoplasm"/>
    <property type="evidence" value="ECO:0007669"/>
    <property type="project" value="UniProtKB-SubCell"/>
</dbReference>
<dbReference type="PANTHER" id="PTHR46268">
    <property type="entry name" value="STRESS RESPONSE PROTEIN NHAX"/>
    <property type="match status" value="1"/>
</dbReference>
<evidence type="ECO:0000259" key="3">
    <source>
        <dbReference type="Pfam" id="PF00582"/>
    </source>
</evidence>
<evidence type="ECO:0000256" key="2">
    <source>
        <dbReference type="PIRNR" id="PIRNR006276"/>
    </source>
</evidence>
<dbReference type="InterPro" id="IPR014729">
    <property type="entry name" value="Rossmann-like_a/b/a_fold"/>
</dbReference>
<dbReference type="InterPro" id="IPR006015">
    <property type="entry name" value="Universal_stress_UspA"/>
</dbReference>
<comment type="subcellular location">
    <subcellularLocation>
        <location evidence="2">Cytoplasm</location>
    </subcellularLocation>
</comment>
<dbReference type="SUPFAM" id="SSF52402">
    <property type="entry name" value="Adenine nucleotide alpha hydrolases-like"/>
    <property type="match status" value="1"/>
</dbReference>
<dbReference type="eggNOG" id="COG0589">
    <property type="taxonomic scope" value="Bacteria"/>
</dbReference>
<dbReference type="CDD" id="cd00293">
    <property type="entry name" value="USP-like"/>
    <property type="match status" value="1"/>
</dbReference>
<dbReference type="EMBL" id="ADMG01000016">
    <property type="protein sequence ID" value="EKB31903.1"/>
    <property type="molecule type" value="Genomic_DNA"/>
</dbReference>
<dbReference type="InterPro" id="IPR006016">
    <property type="entry name" value="UspA"/>
</dbReference>
<dbReference type="Pfam" id="PF00582">
    <property type="entry name" value="Usp"/>
    <property type="match status" value="1"/>
</dbReference>
<dbReference type="PATRIC" id="fig|742823.3.peg.477"/>
<dbReference type="AlphaFoldDB" id="K1JZ94"/>
<gene>
    <name evidence="4" type="ORF">HMPREF9465_00480</name>
</gene>
<dbReference type="PANTHER" id="PTHR46268:SF15">
    <property type="entry name" value="UNIVERSAL STRESS PROTEIN HP_0031"/>
    <property type="match status" value="1"/>
</dbReference>
<dbReference type="PRINTS" id="PR01438">
    <property type="entry name" value="UNVRSLSTRESS"/>
</dbReference>
<comment type="similarity">
    <text evidence="1 2">Belongs to the universal stress protein A family.</text>
</comment>
<name>K1JZ94_9BURK</name>
<dbReference type="PIRSF" id="PIRSF006276">
    <property type="entry name" value="UspA"/>
    <property type="match status" value="1"/>
</dbReference>
<evidence type="ECO:0000256" key="1">
    <source>
        <dbReference type="ARBA" id="ARBA00008791"/>
    </source>
</evidence>
<organism evidence="4 5">
    <name type="scientific">Sutterella wadsworthensis 2_1_59BFAA</name>
    <dbReference type="NCBI Taxonomy" id="742823"/>
    <lineage>
        <taxon>Bacteria</taxon>
        <taxon>Pseudomonadati</taxon>
        <taxon>Pseudomonadota</taxon>
        <taxon>Betaproteobacteria</taxon>
        <taxon>Burkholderiales</taxon>
        <taxon>Sutterellaceae</taxon>
        <taxon>Sutterella</taxon>
    </lineage>
</organism>
<comment type="caution">
    <text evidence="4">The sequence shown here is derived from an EMBL/GenBank/DDBJ whole genome shotgun (WGS) entry which is preliminary data.</text>
</comment>
<keyword evidence="5" id="KW-1185">Reference proteome</keyword>